<comment type="caution">
    <text evidence="2">The sequence shown here is derived from an EMBL/GenBank/DDBJ whole genome shotgun (WGS) entry which is preliminary data.</text>
</comment>
<evidence type="ECO:0000313" key="2">
    <source>
        <dbReference type="EMBL" id="MBF8188494.1"/>
    </source>
</evidence>
<proteinExistence type="predicted"/>
<dbReference type="InterPro" id="IPR019198">
    <property type="entry name" value="Beta_propeller_containing"/>
</dbReference>
<reference evidence="2" key="1">
    <citation type="submission" date="2020-11" db="EMBL/GenBank/DDBJ databases">
        <title>Whole-genome analyses of Nonomuraea sp. K274.</title>
        <authorList>
            <person name="Veyisoglu A."/>
        </authorList>
    </citation>
    <scope>NUCLEOTIDE SEQUENCE</scope>
    <source>
        <strain evidence="2">K274</strain>
    </source>
</reference>
<dbReference type="Pfam" id="PF09826">
    <property type="entry name" value="Beta_propel"/>
    <property type="match status" value="1"/>
</dbReference>
<evidence type="ECO:0000256" key="1">
    <source>
        <dbReference type="SAM" id="MobiDB-lite"/>
    </source>
</evidence>
<gene>
    <name evidence="2" type="ORF">ITP53_22755</name>
</gene>
<dbReference type="EMBL" id="JADOGI010000068">
    <property type="protein sequence ID" value="MBF8188494.1"/>
    <property type="molecule type" value="Genomic_DNA"/>
</dbReference>
<organism evidence="2 3">
    <name type="scientific">Nonomuraea cypriaca</name>
    <dbReference type="NCBI Taxonomy" id="1187855"/>
    <lineage>
        <taxon>Bacteria</taxon>
        <taxon>Bacillati</taxon>
        <taxon>Actinomycetota</taxon>
        <taxon>Actinomycetes</taxon>
        <taxon>Streptosporangiales</taxon>
        <taxon>Streptosporangiaceae</taxon>
        <taxon>Nonomuraea</taxon>
    </lineage>
</organism>
<dbReference type="PROSITE" id="PS51257">
    <property type="entry name" value="PROKAR_LIPOPROTEIN"/>
    <property type="match status" value="1"/>
</dbReference>
<name>A0A931EY78_9ACTN</name>
<feature type="compositionally biased region" description="Polar residues" evidence="1">
    <location>
        <begin position="82"/>
        <end position="97"/>
    </location>
</feature>
<dbReference type="Proteomes" id="UP000605361">
    <property type="component" value="Unassembled WGS sequence"/>
</dbReference>
<feature type="non-terminal residue" evidence="2">
    <location>
        <position position="343"/>
    </location>
</feature>
<keyword evidence="3" id="KW-1185">Reference proteome</keyword>
<evidence type="ECO:0000313" key="3">
    <source>
        <dbReference type="Proteomes" id="UP000605361"/>
    </source>
</evidence>
<protein>
    <submittedName>
        <fullName evidence="2">Beta-propeller domain-containing protein</fullName>
    </submittedName>
</protein>
<sequence length="343" mass="36212">MIRTAVTTAALAAVTAACTSGGTSSEGSAPPQSLGAVRLVAYNDCDDLLAELRERAAENVGPWGFGGAMPMMMEDSARAEVSPSQTKQAPDHSTTNVHEAGVDEPDLVKTDGNRVITVTDGTLRIIDTATRKVTATLDLAQDGRPAAPADLLVSGDRALVLFRGGDIMYKAIGPIGDTRYVLVDLAGEPKIMGTVKPRGTYVDARMVGSTIRIVTRDQPEIMLPQPRDGASEAERLRTNQEAVRRAPVDAWLPEIEITDASGAVRKDTVACERVSHPADYTGTSLLTVHTIDLAKGITAAGTDPISLAADGDIVYGTGTSLYVASNPRWWRPIPMPVETPAPA</sequence>
<feature type="region of interest" description="Disordered" evidence="1">
    <location>
        <begin position="76"/>
        <end position="98"/>
    </location>
</feature>
<dbReference type="AlphaFoldDB" id="A0A931EY78"/>
<accession>A0A931EY78</accession>